<sequence>MDCGEYATDADVPSVRTEGLGRVRS</sequence>
<name>A0A375CIP6_9BURK</name>
<evidence type="ECO:0000313" key="1">
    <source>
        <dbReference type="EMBL" id="SOY71765.1"/>
    </source>
</evidence>
<accession>A0A375CIP6</accession>
<comment type="caution">
    <text evidence="1">The sequence shown here is derived from an EMBL/GenBank/DDBJ whole genome shotgun (WGS) entry which is preliminary data.</text>
</comment>
<organism evidence="1">
    <name type="scientific">Cupriavidus taiwanensis</name>
    <dbReference type="NCBI Taxonomy" id="164546"/>
    <lineage>
        <taxon>Bacteria</taxon>
        <taxon>Pseudomonadati</taxon>
        <taxon>Pseudomonadota</taxon>
        <taxon>Betaproteobacteria</taxon>
        <taxon>Burkholderiales</taxon>
        <taxon>Burkholderiaceae</taxon>
        <taxon>Cupriavidus</taxon>
    </lineage>
</organism>
<protein>
    <submittedName>
        <fullName evidence="1">Uncharacterized protein</fullName>
    </submittedName>
</protein>
<dbReference type="EMBL" id="OFSN01000019">
    <property type="protein sequence ID" value="SOY71765.1"/>
    <property type="molecule type" value="Genomic_DNA"/>
</dbReference>
<dbReference type="AlphaFoldDB" id="A0A375CIP6"/>
<gene>
    <name evidence="1" type="ORF">CBM2586_B130485</name>
</gene>
<proteinExistence type="predicted"/>
<reference evidence="1" key="1">
    <citation type="submission" date="2018-01" db="EMBL/GenBank/DDBJ databases">
        <authorList>
            <person name="Clerissi C."/>
        </authorList>
    </citation>
    <scope>NUCLEOTIDE SEQUENCE</scope>
    <source>
        <strain evidence="1">Cupriavidus taiwanensis LMG 19430</strain>
    </source>
</reference>
<dbReference type="Proteomes" id="UP000257016">
    <property type="component" value="Unassembled WGS sequence"/>
</dbReference>